<gene>
    <name evidence="1" type="ORF">UFOVP233_48</name>
</gene>
<proteinExistence type="predicted"/>
<dbReference type="EMBL" id="LR798285">
    <property type="protein sequence ID" value="CAB5220326.1"/>
    <property type="molecule type" value="Genomic_DNA"/>
</dbReference>
<accession>A0A6J7WQZ3</accession>
<evidence type="ECO:0000313" key="1">
    <source>
        <dbReference type="EMBL" id="CAB5220326.1"/>
    </source>
</evidence>
<name>A0A6J7WQZ3_9CAUD</name>
<protein>
    <submittedName>
        <fullName evidence="1">Uncharacterized protein</fullName>
    </submittedName>
</protein>
<organism evidence="1">
    <name type="scientific">uncultured Caudovirales phage</name>
    <dbReference type="NCBI Taxonomy" id="2100421"/>
    <lineage>
        <taxon>Viruses</taxon>
        <taxon>Duplodnaviria</taxon>
        <taxon>Heunggongvirae</taxon>
        <taxon>Uroviricota</taxon>
        <taxon>Caudoviricetes</taxon>
        <taxon>Peduoviridae</taxon>
        <taxon>Maltschvirus</taxon>
        <taxon>Maltschvirus maltsch</taxon>
    </lineage>
</organism>
<sequence length="66" mass="7162">MTQHKSISADHLWSAIRGLGLFGMADMELADLRGRHLSNNAFASRAIVLAVDQVRAVRISLSGVTE</sequence>
<reference evidence="1" key="1">
    <citation type="submission" date="2020-05" db="EMBL/GenBank/DDBJ databases">
        <authorList>
            <person name="Chiriac C."/>
            <person name="Salcher M."/>
            <person name="Ghai R."/>
            <person name="Kavagutti S V."/>
        </authorList>
    </citation>
    <scope>NUCLEOTIDE SEQUENCE</scope>
</reference>